<dbReference type="Pfam" id="PF03473">
    <property type="entry name" value="MOSC"/>
    <property type="match status" value="1"/>
</dbReference>
<keyword evidence="3" id="KW-1185">Reference proteome</keyword>
<dbReference type="PANTHER" id="PTHR30212">
    <property type="entry name" value="PROTEIN YIIM"/>
    <property type="match status" value="1"/>
</dbReference>
<feature type="domain" description="MOSC" evidence="1">
    <location>
        <begin position="29"/>
        <end position="172"/>
    </location>
</feature>
<accession>A0ABW1MAX3</accession>
<dbReference type="InterPro" id="IPR011037">
    <property type="entry name" value="Pyrv_Knase-like_insert_dom_sf"/>
</dbReference>
<dbReference type="EMBL" id="JBHSPX010000001">
    <property type="protein sequence ID" value="MFC6060934.1"/>
    <property type="molecule type" value="Genomic_DNA"/>
</dbReference>
<reference evidence="3" key="1">
    <citation type="journal article" date="2019" name="Int. J. Syst. Evol. Microbiol.">
        <title>The Global Catalogue of Microorganisms (GCM) 10K type strain sequencing project: providing services to taxonomists for standard genome sequencing and annotation.</title>
        <authorList>
            <consortium name="The Broad Institute Genomics Platform"/>
            <consortium name="The Broad Institute Genome Sequencing Center for Infectious Disease"/>
            <person name="Wu L."/>
            <person name="Ma J."/>
        </authorList>
    </citation>
    <scope>NUCLEOTIDE SEQUENCE [LARGE SCALE GENOMIC DNA]</scope>
    <source>
        <strain evidence="3">CGMCC 1.15180</strain>
    </source>
</reference>
<dbReference type="InterPro" id="IPR052353">
    <property type="entry name" value="Benzoxazolinone_Detox_Enz"/>
</dbReference>
<name>A0ABW1MAX3_9ACTN</name>
<protein>
    <submittedName>
        <fullName evidence="2">MOSC domain-containing protein</fullName>
    </submittedName>
</protein>
<evidence type="ECO:0000313" key="3">
    <source>
        <dbReference type="Proteomes" id="UP001596139"/>
    </source>
</evidence>
<organism evidence="2 3">
    <name type="scientific">Streptomyces ochraceiscleroticus</name>
    <dbReference type="NCBI Taxonomy" id="47761"/>
    <lineage>
        <taxon>Bacteria</taxon>
        <taxon>Bacillati</taxon>
        <taxon>Actinomycetota</taxon>
        <taxon>Actinomycetes</taxon>
        <taxon>Kitasatosporales</taxon>
        <taxon>Streptomycetaceae</taxon>
        <taxon>Streptomyces</taxon>
    </lineage>
</organism>
<comment type="caution">
    <text evidence="2">The sequence shown here is derived from an EMBL/GenBank/DDBJ whole genome shotgun (WGS) entry which is preliminary data.</text>
</comment>
<dbReference type="RefSeq" id="WP_031065837.1">
    <property type="nucleotide sequence ID" value="NZ_JBHSPX010000001.1"/>
</dbReference>
<dbReference type="PANTHER" id="PTHR30212:SF2">
    <property type="entry name" value="PROTEIN YIIM"/>
    <property type="match status" value="1"/>
</dbReference>
<dbReference type="Proteomes" id="UP001596139">
    <property type="component" value="Unassembled WGS sequence"/>
</dbReference>
<dbReference type="Gene3D" id="2.40.33.20">
    <property type="entry name" value="PK beta-barrel domain-like"/>
    <property type="match status" value="1"/>
</dbReference>
<dbReference type="SUPFAM" id="SSF50800">
    <property type="entry name" value="PK beta-barrel domain-like"/>
    <property type="match status" value="1"/>
</dbReference>
<dbReference type="PROSITE" id="PS51340">
    <property type="entry name" value="MOSC"/>
    <property type="match status" value="1"/>
</dbReference>
<sequence length="223" mass="24249">MKILSVNVGAAKAVEYTDAPSGTTGIDKQPVTGPVRVTAPGPAGVGASGVAGDTVCDLRYHGGDDRAVYAFAREDLDTWERELGRPLTNGAFGENLTTVAMDLREALVGERWRVGDEVVLEVTGGRIPCRTFAGRLAEKGWLRRFTQAGSSGAMLRVIEPGEFRAGDRVEVVDRPDHEVTVGRLFRAVTTERKSLPDMLVAAEWMEREQLEIARKYAAKYGSR</sequence>
<dbReference type="InterPro" id="IPR005302">
    <property type="entry name" value="MoCF_Sase_C"/>
</dbReference>
<evidence type="ECO:0000259" key="1">
    <source>
        <dbReference type="PROSITE" id="PS51340"/>
    </source>
</evidence>
<gene>
    <name evidence="2" type="ORF">ACFP4F_00020</name>
</gene>
<evidence type="ECO:0000313" key="2">
    <source>
        <dbReference type="EMBL" id="MFC6060934.1"/>
    </source>
</evidence>
<proteinExistence type="predicted"/>